<organism evidence="2 3">
    <name type="scientific">Adineta steineri</name>
    <dbReference type="NCBI Taxonomy" id="433720"/>
    <lineage>
        <taxon>Eukaryota</taxon>
        <taxon>Metazoa</taxon>
        <taxon>Spiralia</taxon>
        <taxon>Gnathifera</taxon>
        <taxon>Rotifera</taxon>
        <taxon>Eurotatoria</taxon>
        <taxon>Bdelloidea</taxon>
        <taxon>Adinetida</taxon>
        <taxon>Adinetidae</taxon>
        <taxon>Adineta</taxon>
    </lineage>
</organism>
<comment type="caution">
    <text evidence="2">The sequence shown here is derived from an EMBL/GenBank/DDBJ whole genome shotgun (WGS) entry which is preliminary data.</text>
</comment>
<dbReference type="GO" id="GO:0005525">
    <property type="term" value="F:GTP binding"/>
    <property type="evidence" value="ECO:0007669"/>
    <property type="project" value="InterPro"/>
</dbReference>
<dbReference type="Gene3D" id="3.40.50.300">
    <property type="entry name" value="P-loop containing nucleotide triphosphate hydrolases"/>
    <property type="match status" value="1"/>
</dbReference>
<dbReference type="InterPro" id="IPR027417">
    <property type="entry name" value="P-loop_NTPase"/>
</dbReference>
<evidence type="ECO:0000313" key="3">
    <source>
        <dbReference type="Proteomes" id="UP000663891"/>
    </source>
</evidence>
<dbReference type="CDD" id="cd00882">
    <property type="entry name" value="Ras_like_GTPase"/>
    <property type="match status" value="1"/>
</dbReference>
<proteinExistence type="predicted"/>
<dbReference type="AlphaFoldDB" id="A0A815FYZ6"/>
<dbReference type="EMBL" id="CAJNON010000606">
    <property type="protein sequence ID" value="CAF1331854.1"/>
    <property type="molecule type" value="Genomic_DNA"/>
</dbReference>
<dbReference type="Proteomes" id="UP000663891">
    <property type="component" value="Unassembled WGS sequence"/>
</dbReference>
<dbReference type="InterPro" id="IPR006073">
    <property type="entry name" value="GTP-bd"/>
</dbReference>
<accession>A0A815FYZ6</accession>
<name>A0A815FYZ6_9BILA</name>
<protein>
    <recommendedName>
        <fullName evidence="1">G domain-containing protein</fullName>
    </recommendedName>
</protein>
<dbReference type="Pfam" id="PF01926">
    <property type="entry name" value="MMR_HSR1"/>
    <property type="match status" value="1"/>
</dbReference>
<sequence>MDASTDPASAIIKSLRDVRDRDPSLHRMVPDTELRTLALIGSSRAGKSTIAKVLSDSLYRPPGPQLYSATRQPQNQWIGGLQIVDMPGFYDKQKHLSSLLTNEAIFEQLQNVMSTVSIDLYAFVFSLISGINDEDIQSMLAVKEKLPHLSERMMLVVTHCEELYQDQKNDLIKDFCNHPDVVHHDLRNFFKQGTFFIGCIRYESLKQQNRRAITFEHTNVLQMRDLLLDKCLKTVHNTNNNNNNNQQTSTANNDVTLPLYQQGGTHHDNTDEKTMKNSSFGESDCWFYCCHCLRTIFSCGKTCLCCFALCLISCYYVVKMLSTASAASVADEKIAD</sequence>
<evidence type="ECO:0000259" key="1">
    <source>
        <dbReference type="Pfam" id="PF01926"/>
    </source>
</evidence>
<reference evidence="2" key="1">
    <citation type="submission" date="2021-02" db="EMBL/GenBank/DDBJ databases">
        <authorList>
            <person name="Nowell W R."/>
        </authorList>
    </citation>
    <scope>NUCLEOTIDE SEQUENCE</scope>
</reference>
<dbReference type="SUPFAM" id="SSF52540">
    <property type="entry name" value="P-loop containing nucleoside triphosphate hydrolases"/>
    <property type="match status" value="1"/>
</dbReference>
<gene>
    <name evidence="2" type="ORF">VCS650_LOCUS32730</name>
</gene>
<evidence type="ECO:0000313" key="2">
    <source>
        <dbReference type="EMBL" id="CAF1331854.1"/>
    </source>
</evidence>
<dbReference type="OrthoDB" id="10060897at2759"/>
<feature type="domain" description="G" evidence="1">
    <location>
        <begin position="37"/>
        <end position="140"/>
    </location>
</feature>